<keyword evidence="3" id="KW-1185">Reference proteome</keyword>
<proteinExistence type="predicted"/>
<dbReference type="AlphaFoldDB" id="A0A0L0SUM9"/>
<sequence>MAISPAIQADSVTYDLAQYDRLINECYNVNAEWAIATRYFNPQFLISKSNNDHNQVDGAELEVETRLDMMLLQSPNSLCVISLAPGHRVFAHLRENPGTTITAVRYTPQATDNLVRKLRPGRSGGRGGKRKRGGASHAVSQDLGTFHEDTLVAQIVLSDGTAMPVHAGIYGSLLQLNDALATDPSLIVKHPCNVGFLFVAKPLRETVRDVMTREEYLAARPDVDASIYPALVGPRDVDEEAVEEGQE</sequence>
<dbReference type="GO" id="GO:0005634">
    <property type="term" value="C:nucleus"/>
    <property type="evidence" value="ECO:0007669"/>
    <property type="project" value="TreeGrafter"/>
</dbReference>
<evidence type="ECO:0000256" key="1">
    <source>
        <dbReference type="SAM" id="MobiDB-lite"/>
    </source>
</evidence>
<dbReference type="SUPFAM" id="SSF51230">
    <property type="entry name" value="Single hybrid motif"/>
    <property type="match status" value="1"/>
</dbReference>
<evidence type="ECO:0000313" key="2">
    <source>
        <dbReference type="EMBL" id="KNE66222.1"/>
    </source>
</evidence>
<dbReference type="PANTHER" id="PTHR13651">
    <property type="entry name" value="PROTEIN ABITRAM"/>
    <property type="match status" value="1"/>
</dbReference>
<gene>
    <name evidence="2" type="ORF">AMAG_10460</name>
</gene>
<feature type="region of interest" description="Disordered" evidence="1">
    <location>
        <begin position="117"/>
        <end position="137"/>
    </location>
</feature>
<evidence type="ECO:0000313" key="3">
    <source>
        <dbReference type="Proteomes" id="UP000054350"/>
    </source>
</evidence>
<reference evidence="3" key="2">
    <citation type="submission" date="2009-11" db="EMBL/GenBank/DDBJ databases">
        <title>The Genome Sequence of Allomyces macrogynus strain ATCC 38327.</title>
        <authorList>
            <consortium name="The Broad Institute Genome Sequencing Platform"/>
            <person name="Russ C."/>
            <person name="Cuomo C."/>
            <person name="Shea T."/>
            <person name="Young S.K."/>
            <person name="Zeng Q."/>
            <person name="Koehrsen M."/>
            <person name="Haas B."/>
            <person name="Borodovsky M."/>
            <person name="Guigo R."/>
            <person name="Alvarado L."/>
            <person name="Berlin A."/>
            <person name="Borenstein D."/>
            <person name="Chen Z."/>
            <person name="Engels R."/>
            <person name="Freedman E."/>
            <person name="Gellesch M."/>
            <person name="Goldberg J."/>
            <person name="Griggs A."/>
            <person name="Gujja S."/>
            <person name="Heiman D."/>
            <person name="Hepburn T."/>
            <person name="Howarth C."/>
            <person name="Jen D."/>
            <person name="Larson L."/>
            <person name="Lewis B."/>
            <person name="Mehta T."/>
            <person name="Park D."/>
            <person name="Pearson M."/>
            <person name="Roberts A."/>
            <person name="Saif S."/>
            <person name="Shenoy N."/>
            <person name="Sisk P."/>
            <person name="Stolte C."/>
            <person name="Sykes S."/>
            <person name="Walk T."/>
            <person name="White J."/>
            <person name="Yandava C."/>
            <person name="Burger G."/>
            <person name="Gray M.W."/>
            <person name="Holland P.W.H."/>
            <person name="King N."/>
            <person name="Lang F.B.F."/>
            <person name="Roger A.J."/>
            <person name="Ruiz-Trillo I."/>
            <person name="Lander E."/>
            <person name="Nusbaum C."/>
        </authorList>
    </citation>
    <scope>NUCLEOTIDE SEQUENCE [LARGE SCALE GENOMIC DNA]</scope>
    <source>
        <strain evidence="3">ATCC 38327</strain>
    </source>
</reference>
<dbReference type="OrthoDB" id="48130at2759"/>
<accession>A0A0L0SUM9</accession>
<dbReference type="Proteomes" id="UP000054350">
    <property type="component" value="Unassembled WGS sequence"/>
</dbReference>
<organism evidence="2 3">
    <name type="scientific">Allomyces macrogynus (strain ATCC 38327)</name>
    <name type="common">Allomyces javanicus var. macrogynus</name>
    <dbReference type="NCBI Taxonomy" id="578462"/>
    <lineage>
        <taxon>Eukaryota</taxon>
        <taxon>Fungi</taxon>
        <taxon>Fungi incertae sedis</taxon>
        <taxon>Blastocladiomycota</taxon>
        <taxon>Blastocladiomycetes</taxon>
        <taxon>Blastocladiales</taxon>
        <taxon>Blastocladiaceae</taxon>
        <taxon>Allomyces</taxon>
    </lineage>
</organism>
<name>A0A0L0SUM9_ALLM3</name>
<dbReference type="InterPro" id="IPR039169">
    <property type="entry name" value="Abitram"/>
</dbReference>
<dbReference type="InterPro" id="IPR011053">
    <property type="entry name" value="Single_hybrid_motif"/>
</dbReference>
<evidence type="ECO:0008006" key="4">
    <source>
        <dbReference type="Google" id="ProtNLM"/>
    </source>
</evidence>
<dbReference type="PANTHER" id="PTHR13651:SF0">
    <property type="entry name" value="PROTEIN ABITRAM"/>
    <property type="match status" value="1"/>
</dbReference>
<dbReference type="STRING" id="578462.A0A0L0SUM9"/>
<protein>
    <recommendedName>
        <fullName evidence="4">Protein Abitram</fullName>
    </recommendedName>
</protein>
<reference evidence="2 3" key="1">
    <citation type="submission" date="2009-11" db="EMBL/GenBank/DDBJ databases">
        <title>Annotation of Allomyces macrogynus ATCC 38327.</title>
        <authorList>
            <consortium name="The Broad Institute Genome Sequencing Platform"/>
            <person name="Russ C."/>
            <person name="Cuomo C."/>
            <person name="Burger G."/>
            <person name="Gray M.W."/>
            <person name="Holland P.W.H."/>
            <person name="King N."/>
            <person name="Lang F.B.F."/>
            <person name="Roger A.J."/>
            <person name="Ruiz-Trillo I."/>
            <person name="Young S.K."/>
            <person name="Zeng Q."/>
            <person name="Gargeya S."/>
            <person name="Fitzgerald M."/>
            <person name="Haas B."/>
            <person name="Abouelleil A."/>
            <person name="Alvarado L."/>
            <person name="Arachchi H.M."/>
            <person name="Berlin A."/>
            <person name="Chapman S.B."/>
            <person name="Gearin G."/>
            <person name="Goldberg J."/>
            <person name="Griggs A."/>
            <person name="Gujja S."/>
            <person name="Hansen M."/>
            <person name="Heiman D."/>
            <person name="Howarth C."/>
            <person name="Larimer J."/>
            <person name="Lui A."/>
            <person name="MacDonald P.J.P."/>
            <person name="McCowen C."/>
            <person name="Montmayeur A."/>
            <person name="Murphy C."/>
            <person name="Neiman D."/>
            <person name="Pearson M."/>
            <person name="Priest M."/>
            <person name="Roberts A."/>
            <person name="Saif S."/>
            <person name="Shea T."/>
            <person name="Sisk P."/>
            <person name="Stolte C."/>
            <person name="Sykes S."/>
            <person name="Wortman J."/>
            <person name="Nusbaum C."/>
            <person name="Birren B."/>
        </authorList>
    </citation>
    <scope>NUCLEOTIDE SEQUENCE [LARGE SCALE GENOMIC DNA]</scope>
    <source>
        <strain evidence="2 3">ATCC 38327</strain>
    </source>
</reference>
<dbReference type="Gene3D" id="2.40.50.100">
    <property type="match status" value="1"/>
</dbReference>
<dbReference type="VEuPathDB" id="FungiDB:AMAG_10460"/>
<dbReference type="EMBL" id="GG745349">
    <property type="protein sequence ID" value="KNE66222.1"/>
    <property type="molecule type" value="Genomic_DNA"/>
</dbReference>